<organism evidence="1 2">
    <name type="scientific">Spodoptera frugiperda</name>
    <name type="common">Fall armyworm</name>
    <dbReference type="NCBI Taxonomy" id="7108"/>
    <lineage>
        <taxon>Eukaryota</taxon>
        <taxon>Metazoa</taxon>
        <taxon>Ecdysozoa</taxon>
        <taxon>Arthropoda</taxon>
        <taxon>Hexapoda</taxon>
        <taxon>Insecta</taxon>
        <taxon>Pterygota</taxon>
        <taxon>Neoptera</taxon>
        <taxon>Endopterygota</taxon>
        <taxon>Lepidoptera</taxon>
        <taxon>Glossata</taxon>
        <taxon>Ditrysia</taxon>
        <taxon>Noctuoidea</taxon>
        <taxon>Noctuidae</taxon>
        <taxon>Amphipyrinae</taxon>
        <taxon>Spodoptera</taxon>
    </lineage>
</organism>
<reference evidence="2" key="1">
    <citation type="submission" date="2025-08" db="UniProtKB">
        <authorList>
            <consortium name="RefSeq"/>
        </authorList>
    </citation>
    <scope>IDENTIFICATION</scope>
    <source>
        <tissue evidence="2">Whole larval tissue</tissue>
    </source>
</reference>
<evidence type="ECO:0000313" key="2">
    <source>
        <dbReference type="RefSeq" id="XP_050552111.1"/>
    </source>
</evidence>
<dbReference type="OrthoDB" id="7414613at2759"/>
<accession>A0A9R0DSG7</accession>
<protein>
    <submittedName>
        <fullName evidence="2">Uncharacterized protein LOC126911090</fullName>
    </submittedName>
</protein>
<name>A0A9R0DSG7_SPOFR</name>
<dbReference type="AlphaFoldDB" id="A0A9R0DSG7"/>
<keyword evidence="1" id="KW-1185">Reference proteome</keyword>
<dbReference type="GeneID" id="126911090"/>
<dbReference type="Proteomes" id="UP000829999">
    <property type="component" value="Chromosome 10"/>
</dbReference>
<sequence length="140" mass="16323">MFHTVDTFTRCLFYFTMALQKLRMLDNVEDDKRDLQQSVTVVLAVVWLSKNIFVLVMHSVLGEKFYITIEEAETACIQRLKNRNYFEYEGVLCKEVVQLNRVSFSKLDAFGLFHIDGTLPLHFAGIVTNYIVLILQTMFL</sequence>
<proteinExistence type="predicted"/>
<gene>
    <name evidence="2" type="primary">LOC126911090</name>
</gene>
<dbReference type="RefSeq" id="XP_050552111.1">
    <property type="nucleotide sequence ID" value="XM_050696154.1"/>
</dbReference>
<evidence type="ECO:0000313" key="1">
    <source>
        <dbReference type="Proteomes" id="UP000829999"/>
    </source>
</evidence>